<name>A0A1X7RL64_ZYMT9</name>
<gene>
    <name evidence="2" type="ORF">ZT3D7_G3333</name>
</gene>
<feature type="compositionally biased region" description="Basic and acidic residues" evidence="1">
    <location>
        <begin position="52"/>
        <end position="92"/>
    </location>
</feature>
<accession>A0A1X7RL64</accession>
<feature type="compositionally biased region" description="Basic and acidic residues" evidence="1">
    <location>
        <begin position="115"/>
        <end position="125"/>
    </location>
</feature>
<evidence type="ECO:0000256" key="1">
    <source>
        <dbReference type="SAM" id="MobiDB-lite"/>
    </source>
</evidence>
<protein>
    <submittedName>
        <fullName evidence="2">Uncharacterized protein</fullName>
    </submittedName>
</protein>
<reference evidence="2 3" key="1">
    <citation type="submission" date="2016-06" db="EMBL/GenBank/DDBJ databases">
        <authorList>
            <person name="Kjaerup R.B."/>
            <person name="Dalgaard T.S."/>
            <person name="Juul-Madsen H.R."/>
        </authorList>
    </citation>
    <scope>NUCLEOTIDE SEQUENCE [LARGE SCALE GENOMIC DNA]</scope>
</reference>
<evidence type="ECO:0000313" key="2">
    <source>
        <dbReference type="EMBL" id="SMQ48184.1"/>
    </source>
</evidence>
<feature type="region of interest" description="Disordered" evidence="1">
    <location>
        <begin position="52"/>
        <end position="135"/>
    </location>
</feature>
<proteinExistence type="predicted"/>
<keyword evidence="3" id="KW-1185">Reference proteome</keyword>
<organism evidence="2 3">
    <name type="scientific">Zymoseptoria tritici (strain ST99CH_3D7)</name>
    <dbReference type="NCBI Taxonomy" id="1276538"/>
    <lineage>
        <taxon>Eukaryota</taxon>
        <taxon>Fungi</taxon>
        <taxon>Dikarya</taxon>
        <taxon>Ascomycota</taxon>
        <taxon>Pezizomycotina</taxon>
        <taxon>Dothideomycetes</taxon>
        <taxon>Dothideomycetidae</taxon>
        <taxon>Mycosphaerellales</taxon>
        <taxon>Mycosphaerellaceae</taxon>
        <taxon>Zymoseptoria</taxon>
    </lineage>
</organism>
<dbReference type="Proteomes" id="UP000215127">
    <property type="component" value="Chromosome 2"/>
</dbReference>
<feature type="region of interest" description="Disordered" evidence="1">
    <location>
        <begin position="362"/>
        <end position="383"/>
    </location>
</feature>
<sequence>MPLRRTSRTIPVKFFQPNTSRLDRNLISTQGISLVVRPTFALSKTLDSERRFRSSHREWAVGGDARKDPSGGKDGVEGGEKEDLRRQGERKFALRKRRAGRDGMREDELGTASGHESEDAKREGEGTISHDQPSLPASDEALEVSTFGGLVSWATPLHTADLTTILIRHHDSTPLHVQSHLLASATDSKRAYLLPTKPTGLGTEYAMPAVLDLTPFPTEAGLVFAYWVVERYLPSQTIAALPSTPQVLSTPMQGPAYLLQPSSLHPISSTTNEKERDLVYLNGLTQTYRLGAALGSPKSQNEVLKRIARDLEREEEGASRSSDPRVSIAVRWARDAWDLARTALPSICEGCGVPVGEGGHFSSSSESWDGLGEDSSQVKGEGRRKGVEEWGAKLADFAVDVAARRVWVVGKRGLVLTREERGLLGGDAVFAGEVLARVGGQVGMKGVRVGECVGGCLVEEV</sequence>
<evidence type="ECO:0000313" key="3">
    <source>
        <dbReference type="Proteomes" id="UP000215127"/>
    </source>
</evidence>
<dbReference type="EMBL" id="LT853693">
    <property type="protein sequence ID" value="SMQ48184.1"/>
    <property type="molecule type" value="Genomic_DNA"/>
</dbReference>
<dbReference type="AlphaFoldDB" id="A0A1X7RL64"/>